<name>A0A6J5NA13_9CAUD</name>
<gene>
    <name evidence="1" type="ORF">UFOVP655_8</name>
</gene>
<evidence type="ECO:0000313" key="1">
    <source>
        <dbReference type="EMBL" id="CAB4155577.1"/>
    </source>
</evidence>
<dbReference type="EMBL" id="LR796637">
    <property type="protein sequence ID" value="CAB4155577.1"/>
    <property type="molecule type" value="Genomic_DNA"/>
</dbReference>
<organism evidence="1">
    <name type="scientific">uncultured Caudovirales phage</name>
    <dbReference type="NCBI Taxonomy" id="2100421"/>
    <lineage>
        <taxon>Viruses</taxon>
        <taxon>Duplodnaviria</taxon>
        <taxon>Heunggongvirae</taxon>
        <taxon>Uroviricota</taxon>
        <taxon>Caudoviricetes</taxon>
        <taxon>Peduoviridae</taxon>
        <taxon>Maltschvirus</taxon>
        <taxon>Maltschvirus maltsch</taxon>
    </lineage>
</organism>
<sequence length="326" mass="35741">MQVLYTQADGSKLIYEREDGELVFGYILRPDGKQYPTKLVESILARGYWEVAEEFSKHLQGLHDQRTHGSWSGGGGAGVDITEALDEVFFKEKLEINRSSLSADKPNLQVEAAMIRAGNNVETLDLIADMDYEETNSGKAYGDNALKIIAERQGFTDKPKTVATVEDLQEIQKTEAGILAYRGITDYSSTRDGEITYTAEQALTDFREGEYFGGWGQFGNGTYTTTDVDMASGYASSMDDDGKMGNGQVMAMLIPASAKSPSADVVKSVMKEMVWGGEKSHRNNIGRRLAAMGYQYYDAGLVQDDKAGVFVVLDRSMLTVAEKAVG</sequence>
<proteinExistence type="predicted"/>
<accession>A0A6J5NA13</accession>
<reference evidence="1" key="1">
    <citation type="submission" date="2020-04" db="EMBL/GenBank/DDBJ databases">
        <authorList>
            <person name="Chiriac C."/>
            <person name="Salcher M."/>
            <person name="Ghai R."/>
            <person name="Kavagutti S V."/>
        </authorList>
    </citation>
    <scope>NUCLEOTIDE SEQUENCE</scope>
</reference>
<protein>
    <submittedName>
        <fullName evidence="1">Uncharacterized protein</fullName>
    </submittedName>
</protein>